<proteinExistence type="inferred from homology"/>
<dbReference type="EMBL" id="MKKK01000012">
    <property type="protein sequence ID" value="OEY97265.1"/>
    <property type="molecule type" value="Genomic_DNA"/>
</dbReference>
<sequence length="174" mass="20504">MSAPHLDQQFLNLYQQHHLWIYHWLYKKLGNSSDAADLAQDTFIRVFAKKQILELQQPRAYLTKIAKGLMINWIQRKQIERAYLEVLAEQPEYHHPSPEHNLMIIEALTEIFYLLSELPDVVQQAFLFAQLEGKKHQQIAEELNISVSTVKRYIQQGYLQCLTVMLDDEDDIHS</sequence>
<dbReference type="Gene3D" id="1.10.1740.10">
    <property type="match status" value="1"/>
</dbReference>
<dbReference type="Pfam" id="PF04542">
    <property type="entry name" value="Sigma70_r2"/>
    <property type="match status" value="1"/>
</dbReference>
<dbReference type="STRING" id="1262585.BJI46_02265"/>
<organism evidence="7 8">
    <name type="scientific">Acinetobacter qingfengensis</name>
    <dbReference type="NCBI Taxonomy" id="1262585"/>
    <lineage>
        <taxon>Bacteria</taxon>
        <taxon>Pseudomonadati</taxon>
        <taxon>Pseudomonadota</taxon>
        <taxon>Gammaproteobacteria</taxon>
        <taxon>Moraxellales</taxon>
        <taxon>Moraxellaceae</taxon>
        <taxon>Acinetobacter</taxon>
    </lineage>
</organism>
<keyword evidence="4" id="KW-0804">Transcription</keyword>
<evidence type="ECO:0000313" key="8">
    <source>
        <dbReference type="Proteomes" id="UP000185895"/>
    </source>
</evidence>
<dbReference type="GO" id="GO:0003677">
    <property type="term" value="F:DNA binding"/>
    <property type="evidence" value="ECO:0007669"/>
    <property type="project" value="InterPro"/>
</dbReference>
<comment type="caution">
    <text evidence="7">The sequence shown here is derived from an EMBL/GenBank/DDBJ whole genome shotgun (WGS) entry which is preliminary data.</text>
</comment>
<evidence type="ECO:0000256" key="3">
    <source>
        <dbReference type="ARBA" id="ARBA00023082"/>
    </source>
</evidence>
<evidence type="ECO:0000259" key="6">
    <source>
        <dbReference type="Pfam" id="PF08281"/>
    </source>
</evidence>
<reference evidence="7 8" key="1">
    <citation type="submission" date="2016-09" db="EMBL/GenBank/DDBJ databases">
        <authorList>
            <person name="Capua I."/>
            <person name="De Benedictis P."/>
            <person name="Joannis T."/>
            <person name="Lombin L.H."/>
            <person name="Cattoli G."/>
        </authorList>
    </citation>
    <scope>NUCLEOTIDE SEQUENCE [LARGE SCALE GENOMIC DNA]</scope>
    <source>
        <strain evidence="7 8">ANC 4671</strain>
    </source>
</reference>
<dbReference type="InterPro" id="IPR013324">
    <property type="entry name" value="RNA_pol_sigma_r3/r4-like"/>
</dbReference>
<feature type="domain" description="RNA polymerase sigma-70 region 2" evidence="5">
    <location>
        <begin position="13"/>
        <end position="78"/>
    </location>
</feature>
<name>A0A1E7RDM3_9GAMM</name>
<keyword evidence="2" id="KW-0805">Transcription regulation</keyword>
<protein>
    <submittedName>
        <fullName evidence="7">RNA polymerase subunit sigma</fullName>
    </submittedName>
</protein>
<dbReference type="InterPro" id="IPR036388">
    <property type="entry name" value="WH-like_DNA-bd_sf"/>
</dbReference>
<dbReference type="SUPFAM" id="SSF88659">
    <property type="entry name" value="Sigma3 and sigma4 domains of RNA polymerase sigma factors"/>
    <property type="match status" value="1"/>
</dbReference>
<dbReference type="SUPFAM" id="SSF88946">
    <property type="entry name" value="Sigma2 domain of RNA polymerase sigma factors"/>
    <property type="match status" value="1"/>
</dbReference>
<dbReference type="InterPro" id="IPR014284">
    <property type="entry name" value="RNA_pol_sigma-70_dom"/>
</dbReference>
<dbReference type="OrthoDB" id="9797134at2"/>
<dbReference type="PANTHER" id="PTHR43133:SF63">
    <property type="entry name" value="RNA POLYMERASE SIGMA FACTOR FECI-RELATED"/>
    <property type="match status" value="1"/>
</dbReference>
<gene>
    <name evidence="7" type="ORF">BJI46_02265</name>
</gene>
<dbReference type="InterPro" id="IPR039425">
    <property type="entry name" value="RNA_pol_sigma-70-like"/>
</dbReference>
<dbReference type="InterPro" id="IPR013249">
    <property type="entry name" value="RNA_pol_sigma70_r4_t2"/>
</dbReference>
<evidence type="ECO:0000256" key="1">
    <source>
        <dbReference type="ARBA" id="ARBA00010641"/>
    </source>
</evidence>
<dbReference type="Pfam" id="PF08281">
    <property type="entry name" value="Sigma70_r4_2"/>
    <property type="match status" value="1"/>
</dbReference>
<dbReference type="NCBIfam" id="TIGR02937">
    <property type="entry name" value="sigma70-ECF"/>
    <property type="match status" value="1"/>
</dbReference>
<dbReference type="Proteomes" id="UP000185895">
    <property type="component" value="Unassembled WGS sequence"/>
</dbReference>
<evidence type="ECO:0000259" key="5">
    <source>
        <dbReference type="Pfam" id="PF04542"/>
    </source>
</evidence>
<evidence type="ECO:0000313" key="7">
    <source>
        <dbReference type="EMBL" id="OEY97265.1"/>
    </source>
</evidence>
<keyword evidence="8" id="KW-1185">Reference proteome</keyword>
<dbReference type="GO" id="GO:0016987">
    <property type="term" value="F:sigma factor activity"/>
    <property type="evidence" value="ECO:0007669"/>
    <property type="project" value="UniProtKB-KW"/>
</dbReference>
<dbReference type="Gene3D" id="1.10.10.10">
    <property type="entry name" value="Winged helix-like DNA-binding domain superfamily/Winged helix DNA-binding domain"/>
    <property type="match status" value="1"/>
</dbReference>
<dbReference type="AlphaFoldDB" id="A0A1E7RDM3"/>
<dbReference type="InterPro" id="IPR013325">
    <property type="entry name" value="RNA_pol_sigma_r2"/>
</dbReference>
<comment type="similarity">
    <text evidence="1">Belongs to the sigma-70 factor family. ECF subfamily.</text>
</comment>
<evidence type="ECO:0000256" key="2">
    <source>
        <dbReference type="ARBA" id="ARBA00023015"/>
    </source>
</evidence>
<dbReference type="InterPro" id="IPR007627">
    <property type="entry name" value="RNA_pol_sigma70_r2"/>
</dbReference>
<evidence type="ECO:0000256" key="4">
    <source>
        <dbReference type="ARBA" id="ARBA00023163"/>
    </source>
</evidence>
<dbReference type="RefSeq" id="WP_070069412.1">
    <property type="nucleotide sequence ID" value="NZ_MKKK01000012.1"/>
</dbReference>
<dbReference type="PANTHER" id="PTHR43133">
    <property type="entry name" value="RNA POLYMERASE ECF-TYPE SIGMA FACTO"/>
    <property type="match status" value="1"/>
</dbReference>
<accession>A0A1E7RDM3</accession>
<dbReference type="GO" id="GO:0006352">
    <property type="term" value="P:DNA-templated transcription initiation"/>
    <property type="evidence" value="ECO:0007669"/>
    <property type="project" value="InterPro"/>
</dbReference>
<feature type="domain" description="RNA polymerase sigma factor 70 region 4 type 2" evidence="6">
    <location>
        <begin position="113"/>
        <end position="161"/>
    </location>
</feature>
<keyword evidence="3" id="KW-0731">Sigma factor</keyword>